<gene>
    <name evidence="1" type="ORF">D1Z90_11755</name>
</gene>
<dbReference type="AlphaFoldDB" id="A0A418YE28"/>
<protein>
    <submittedName>
        <fullName evidence="1">Uncharacterized protein</fullName>
    </submittedName>
</protein>
<sequence>MQQESRSQFKGLLDSPFYGHIMTLNFQPLDWVHSEWLEDVPFLQQCQTFNSPAIQQHVRQQLKLNNVSDSQFSDPIKRLIFLPQDTLLQLVNLIGLSCFQKQVKLLIEKEIKQQICDLVTPQGLTLIQKKLPLLVSKYPDSLVTQAPLYDRKSKQLAQFHAYGFQLLSLAIEHSQQDWLKLLSMKLPKCDTLPEFRPAALNQTEQSRLRLLIQKIAVEIDPQCTTLLK</sequence>
<dbReference type="InterPro" id="IPR009510">
    <property type="entry name" value="T3SS_K"/>
</dbReference>
<dbReference type="EMBL" id="QZCH01000014">
    <property type="protein sequence ID" value="RJG42758.1"/>
    <property type="molecule type" value="Genomic_DNA"/>
</dbReference>
<organism evidence="1 2">
    <name type="scientific">Motilimonas pumila</name>
    <dbReference type="NCBI Taxonomy" id="2303987"/>
    <lineage>
        <taxon>Bacteria</taxon>
        <taxon>Pseudomonadati</taxon>
        <taxon>Pseudomonadota</taxon>
        <taxon>Gammaproteobacteria</taxon>
        <taxon>Alteromonadales</taxon>
        <taxon>Alteromonadales genera incertae sedis</taxon>
        <taxon>Motilimonas</taxon>
    </lineage>
</organism>
<name>A0A418YE28_9GAMM</name>
<dbReference type="Pfam" id="PF06578">
    <property type="entry name" value="YscK"/>
    <property type="match status" value="1"/>
</dbReference>
<reference evidence="1 2" key="2">
    <citation type="submission" date="2019-01" db="EMBL/GenBank/DDBJ databases">
        <title>Motilimonas pumilus sp. nov., isolated from the gut of sea cucumber (Apostichopus japonicus).</title>
        <authorList>
            <person name="Wang F.-Q."/>
            <person name="Ren L.-H."/>
            <person name="Lin Y.-W."/>
            <person name="Sun G.-H."/>
            <person name="Du Z.-J."/>
            <person name="Zhao J.-X."/>
            <person name="Liu X.-J."/>
            <person name="Liu L.-J."/>
        </authorList>
    </citation>
    <scope>NUCLEOTIDE SEQUENCE [LARGE SCALE GENOMIC DNA]</scope>
    <source>
        <strain evidence="1 2">PLHSC7-2</strain>
    </source>
</reference>
<proteinExistence type="predicted"/>
<keyword evidence="2" id="KW-1185">Reference proteome</keyword>
<evidence type="ECO:0000313" key="1">
    <source>
        <dbReference type="EMBL" id="RJG42758.1"/>
    </source>
</evidence>
<comment type="caution">
    <text evidence="1">The sequence shown here is derived from an EMBL/GenBank/DDBJ whole genome shotgun (WGS) entry which is preliminary data.</text>
</comment>
<reference evidence="1 2" key="1">
    <citation type="submission" date="2018-09" db="EMBL/GenBank/DDBJ databases">
        <authorList>
            <person name="Wang F."/>
        </authorList>
    </citation>
    <scope>NUCLEOTIDE SEQUENCE [LARGE SCALE GENOMIC DNA]</scope>
    <source>
        <strain evidence="1 2">PLHSC7-2</strain>
    </source>
</reference>
<accession>A0A418YE28</accession>
<dbReference type="Proteomes" id="UP000283255">
    <property type="component" value="Unassembled WGS sequence"/>
</dbReference>
<evidence type="ECO:0000313" key="2">
    <source>
        <dbReference type="Proteomes" id="UP000283255"/>
    </source>
</evidence>